<dbReference type="GO" id="GO:0090729">
    <property type="term" value="F:toxin activity"/>
    <property type="evidence" value="ECO:0007669"/>
    <property type="project" value="UniProtKB-KW"/>
</dbReference>
<gene>
    <name evidence="12" type="ORF">PMEA_00016055</name>
</gene>
<comment type="caution">
    <text evidence="8">Lacks conserved residue(s) required for the propagation of feature annotation.</text>
</comment>
<dbReference type="PANTHER" id="PTHR22906">
    <property type="entry name" value="PROPERDIN"/>
    <property type="match status" value="1"/>
</dbReference>
<evidence type="ECO:0000256" key="2">
    <source>
        <dbReference type="ARBA" id="ARBA00022656"/>
    </source>
</evidence>
<dbReference type="FunFam" id="2.20.100.10:FF:000007">
    <property type="entry name" value="Thrombospondin 1"/>
    <property type="match status" value="2"/>
</dbReference>
<keyword evidence="3" id="KW-0812">Transmembrane</keyword>
<comment type="caution">
    <text evidence="12">The sequence shown here is derived from an EMBL/GenBank/DDBJ whole genome shotgun (WGS) entry which is preliminary data.</text>
</comment>
<organism evidence="12 13">
    <name type="scientific">Pocillopora meandrina</name>
    <dbReference type="NCBI Taxonomy" id="46732"/>
    <lineage>
        <taxon>Eukaryota</taxon>
        <taxon>Metazoa</taxon>
        <taxon>Cnidaria</taxon>
        <taxon>Anthozoa</taxon>
        <taxon>Hexacorallia</taxon>
        <taxon>Scleractinia</taxon>
        <taxon>Astrocoeniina</taxon>
        <taxon>Pocilloporidae</taxon>
        <taxon>Pocillopora</taxon>
    </lineage>
</organism>
<dbReference type="EMBL" id="CALNXJ010000029">
    <property type="protein sequence ID" value="CAH3135182.1"/>
    <property type="molecule type" value="Genomic_DNA"/>
</dbReference>
<feature type="domain" description="ShKT" evidence="11">
    <location>
        <begin position="49"/>
        <end position="80"/>
    </location>
</feature>
<feature type="chain" id="PRO_5043796165" description="ShKT domain-containing protein" evidence="10">
    <location>
        <begin position="21"/>
        <end position="761"/>
    </location>
</feature>
<dbReference type="SUPFAM" id="SSF82895">
    <property type="entry name" value="TSP-1 type 1 repeat"/>
    <property type="match status" value="11"/>
</dbReference>
<evidence type="ECO:0000256" key="6">
    <source>
        <dbReference type="ARBA" id="ARBA00023136"/>
    </source>
</evidence>
<dbReference type="PANTHER" id="PTHR22906:SF21">
    <property type="entry name" value="SEMA DOMAIN-CONTAINING PROTEIN"/>
    <property type="match status" value="1"/>
</dbReference>
<comment type="subcellular location">
    <subcellularLocation>
        <location evidence="1">Membrane</location>
        <topology evidence="1">Single-pass membrane protein</topology>
    </subcellularLocation>
</comment>
<evidence type="ECO:0000259" key="11">
    <source>
        <dbReference type="PROSITE" id="PS51670"/>
    </source>
</evidence>
<dbReference type="InterPro" id="IPR052065">
    <property type="entry name" value="Compl_asym_regulator"/>
</dbReference>
<evidence type="ECO:0000256" key="10">
    <source>
        <dbReference type="SAM" id="SignalP"/>
    </source>
</evidence>
<evidence type="ECO:0000256" key="5">
    <source>
        <dbReference type="ARBA" id="ARBA00022989"/>
    </source>
</evidence>
<dbReference type="SMART" id="SM00254">
    <property type="entry name" value="ShKT"/>
    <property type="match status" value="1"/>
</dbReference>
<keyword evidence="13" id="KW-1185">Reference proteome</keyword>
<evidence type="ECO:0000256" key="3">
    <source>
        <dbReference type="ARBA" id="ARBA00022692"/>
    </source>
</evidence>
<dbReference type="SMART" id="SM00209">
    <property type="entry name" value="TSP1"/>
    <property type="match status" value="11"/>
</dbReference>
<dbReference type="PRINTS" id="PR01705">
    <property type="entry name" value="TSP1REPEAT"/>
</dbReference>
<sequence>MERQVILILLFVLTFSYSLSTGELKADLAEEIEDLLDSVQDESNALKGCYDKSKYWCLKFSNYCSHIFVSTSCPKTCGRCSDGGTWSSWSPYSPCSKSCNGGYQFRSRKCNNASSVQGRSACSGPSMETQICNQFVPCSVGAPLAAMESAEGRWAAWGPYTTCSKSCGGGTQSRIRKCVDPSRSHSLKTCKGAFRQRRQCNLNPCPVDGGWASWGPYGPCSKSCGAGVQYKYRKCKNPAPEHGGKRCAGHYKMSRHCNAGVCAVDGNWSLWSGFGMCSKTCGGGLKHRTRLCNSPPPNNGGKSCQGPSRETVDCNTHPCSVDGNWSPWSVFGRCSKTCGGGLKFRTRSCDSPPPSNRGKNCPGPSQEAMDCNTHACPVDGKWSHWSSFGGCTATCGGGFRYRRRKCDHPAPANGGKKCPGASFQSIGCNVQACPVDGHWSPWSRYGRCSKSCGGGSQHRTRTCNDPPPANGGARCRGPSKQTRRCNSHPCKVDGHWSPWGRYSKCSRSCGGGSQHRTRTCNNPAPANGGAGCGGPGKQTRRCNSRPCKVDGHWSPWGRYGTCSKSCGGGYQYRTRNCNNPPPANGGAGCRGPSRRSRRCNSRSCKVDGHWSPWSGYGRCSKSCGRGYQYRTRKCNNPPPANGGKRCRGSSRRKRSCNSHPCKVEGGWSNWGPYSKCSRTCGSGGTQTRYRTCSSPHAYYAYGGSSCRGYSKQTRKCGGNIPCRKVCRNTQSHGYCRWVVMSYRCGRYYKYCRKSCGACRHH</sequence>
<dbReference type="InterPro" id="IPR000884">
    <property type="entry name" value="TSP1_rpt"/>
</dbReference>
<keyword evidence="7 8" id="KW-1015">Disulfide bond</keyword>
<feature type="disulfide bond" evidence="8">
    <location>
        <begin position="64"/>
        <end position="77"/>
    </location>
</feature>
<evidence type="ECO:0000313" key="12">
    <source>
        <dbReference type="EMBL" id="CAH3135182.1"/>
    </source>
</evidence>
<evidence type="ECO:0000256" key="8">
    <source>
        <dbReference type="PROSITE-ProRule" id="PRU01005"/>
    </source>
</evidence>
<evidence type="ECO:0000256" key="1">
    <source>
        <dbReference type="ARBA" id="ARBA00004167"/>
    </source>
</evidence>
<proteinExistence type="predicted"/>
<feature type="signal peptide" evidence="10">
    <location>
        <begin position="1"/>
        <end position="20"/>
    </location>
</feature>
<keyword evidence="10" id="KW-0732">Signal</keyword>
<evidence type="ECO:0000256" key="4">
    <source>
        <dbReference type="ARBA" id="ARBA00022737"/>
    </source>
</evidence>
<dbReference type="FunFam" id="2.20.100.10:FF:000002">
    <property type="entry name" value="Unc-5 netrin receptor C"/>
    <property type="match status" value="4"/>
</dbReference>
<dbReference type="FunFam" id="2.20.100.10:FF:000001">
    <property type="entry name" value="semaphorin-5A isoform X1"/>
    <property type="match status" value="4"/>
</dbReference>
<evidence type="ECO:0000256" key="7">
    <source>
        <dbReference type="ARBA" id="ARBA00023157"/>
    </source>
</evidence>
<dbReference type="Gene3D" id="2.20.100.10">
    <property type="entry name" value="Thrombospondin type-1 (TSP1) repeat"/>
    <property type="match status" value="11"/>
</dbReference>
<reference evidence="12 13" key="1">
    <citation type="submission" date="2022-05" db="EMBL/GenBank/DDBJ databases">
        <authorList>
            <consortium name="Genoscope - CEA"/>
            <person name="William W."/>
        </authorList>
    </citation>
    <scope>NUCLEOTIDE SEQUENCE [LARGE SCALE GENOMIC DNA]</scope>
</reference>
<dbReference type="InterPro" id="IPR003582">
    <property type="entry name" value="ShKT_dom"/>
</dbReference>
<protein>
    <recommendedName>
        <fullName evidence="11">ShKT domain-containing protein</fullName>
    </recommendedName>
</protein>
<dbReference type="PROSITE" id="PS51670">
    <property type="entry name" value="SHKT"/>
    <property type="match status" value="1"/>
</dbReference>
<keyword evidence="2" id="KW-0800">Toxin</keyword>
<accession>A0AAU9X2Z0</accession>
<dbReference type="Pfam" id="PF00090">
    <property type="entry name" value="TSP_1"/>
    <property type="match status" value="11"/>
</dbReference>
<dbReference type="AlphaFoldDB" id="A0AAU9X2Z0"/>
<dbReference type="InterPro" id="IPR036383">
    <property type="entry name" value="TSP1_rpt_sf"/>
</dbReference>
<keyword evidence="4" id="KW-0677">Repeat</keyword>
<keyword evidence="6" id="KW-0472">Membrane</keyword>
<dbReference type="PROSITE" id="PS50092">
    <property type="entry name" value="TSP1"/>
    <property type="match status" value="11"/>
</dbReference>
<name>A0AAU9X2Z0_9CNID</name>
<dbReference type="Proteomes" id="UP001159428">
    <property type="component" value="Unassembled WGS sequence"/>
</dbReference>
<dbReference type="GO" id="GO:0016020">
    <property type="term" value="C:membrane"/>
    <property type="evidence" value="ECO:0007669"/>
    <property type="project" value="UniProtKB-SubCell"/>
</dbReference>
<feature type="region of interest" description="Disordered" evidence="9">
    <location>
        <begin position="453"/>
        <end position="484"/>
    </location>
</feature>
<evidence type="ECO:0000313" key="13">
    <source>
        <dbReference type="Proteomes" id="UP001159428"/>
    </source>
</evidence>
<keyword evidence="5" id="KW-1133">Transmembrane helix</keyword>
<evidence type="ECO:0000256" key="9">
    <source>
        <dbReference type="SAM" id="MobiDB-lite"/>
    </source>
</evidence>